<dbReference type="Proteomes" id="UP000054266">
    <property type="component" value="Unassembled WGS sequence"/>
</dbReference>
<feature type="signal peptide" evidence="2">
    <location>
        <begin position="1"/>
        <end position="17"/>
    </location>
</feature>
<feature type="region of interest" description="Disordered" evidence="1">
    <location>
        <begin position="112"/>
        <end position="134"/>
    </location>
</feature>
<evidence type="ECO:0000313" key="4">
    <source>
        <dbReference type="Proteomes" id="UP000054266"/>
    </source>
</evidence>
<dbReference type="AlphaFoldDB" id="A0A0D2DPK7"/>
<proteinExistence type="predicted"/>
<evidence type="ECO:0000313" key="3">
    <source>
        <dbReference type="EMBL" id="KIW64172.1"/>
    </source>
</evidence>
<reference evidence="3 4" key="1">
    <citation type="submission" date="2015-01" db="EMBL/GenBank/DDBJ databases">
        <title>The Genome Sequence of Capronia semiimmersa CBS27337.</title>
        <authorList>
            <consortium name="The Broad Institute Genomics Platform"/>
            <person name="Cuomo C."/>
            <person name="de Hoog S."/>
            <person name="Gorbushina A."/>
            <person name="Stielow B."/>
            <person name="Teixiera M."/>
            <person name="Abouelleil A."/>
            <person name="Chapman S.B."/>
            <person name="Priest M."/>
            <person name="Young S.K."/>
            <person name="Wortman J."/>
            <person name="Nusbaum C."/>
            <person name="Birren B."/>
        </authorList>
    </citation>
    <scope>NUCLEOTIDE SEQUENCE [LARGE SCALE GENOMIC DNA]</scope>
    <source>
        <strain evidence="3 4">CBS 27337</strain>
    </source>
</reference>
<keyword evidence="4" id="KW-1185">Reference proteome</keyword>
<evidence type="ECO:0000256" key="2">
    <source>
        <dbReference type="SAM" id="SignalP"/>
    </source>
</evidence>
<feature type="region of interest" description="Disordered" evidence="1">
    <location>
        <begin position="274"/>
        <end position="333"/>
    </location>
</feature>
<name>A0A0D2DPK7_9EURO</name>
<feature type="compositionally biased region" description="Basic and acidic residues" evidence="1">
    <location>
        <begin position="119"/>
        <end position="134"/>
    </location>
</feature>
<feature type="compositionally biased region" description="Low complexity" evidence="1">
    <location>
        <begin position="312"/>
        <end position="322"/>
    </location>
</feature>
<sequence length="552" mass="60846">MSWSSIIITLTLETTSATTDSTSCRCCTSVRNTKCSIICPSWSAILVRHLCQSRAEFWSLGSYRLDQGFIEIMSSSVRRRRSLSPSSGQFQSRPQYPNFSRPRCGHQWSYSAELPSGHTKADPEKSQHGEDGQTTKVSYDAEHATIDTVSGQGYRVLETLDDGMINRSRQRNFAQERHCTEQDVRDAFERWVLTDKARRRRKQPYFAHEGPDPMHFSHVQNEHVHGDAQEEEPVYEKVDGVVMDTCPGSSAGPYAMEQTLPEIEAHDICKIQDRSTNKSAGEPADEDARATPSSSLTDSTSRGSGASPQLWSECSGSSSTASTDNGVPKPYRHLSKEFKPSAMDDREVRQQITASRSSFAPSISELVGQLPLAELRSANTATAHTVPVEVIDKEERRKIANSQFSNAAPALNVKQVRDGELLDPQSRPPAAIKKESVAPMDSTPQDVTSHDHLILRHRKLGAAGTGGDGLVYELEAVGPVKPSINSTSLFVTYDDNDGPIDGPNAFAKLEQAVHLKVEKNVTFSPVDDVRFMTPSPHRLSMDTTSAVEVDLK</sequence>
<feature type="region of interest" description="Disordered" evidence="1">
    <location>
        <begin position="421"/>
        <end position="447"/>
    </location>
</feature>
<dbReference type="EMBL" id="KN846961">
    <property type="protein sequence ID" value="KIW64172.1"/>
    <property type="molecule type" value="Genomic_DNA"/>
</dbReference>
<dbReference type="HOGENOM" id="CLU_036408_0_0_1"/>
<organism evidence="3 4">
    <name type="scientific">Phialophora macrospora</name>
    <dbReference type="NCBI Taxonomy" id="1851006"/>
    <lineage>
        <taxon>Eukaryota</taxon>
        <taxon>Fungi</taxon>
        <taxon>Dikarya</taxon>
        <taxon>Ascomycota</taxon>
        <taxon>Pezizomycotina</taxon>
        <taxon>Eurotiomycetes</taxon>
        <taxon>Chaetothyriomycetidae</taxon>
        <taxon>Chaetothyriales</taxon>
        <taxon>Herpotrichiellaceae</taxon>
        <taxon>Phialophora</taxon>
    </lineage>
</organism>
<evidence type="ECO:0000256" key="1">
    <source>
        <dbReference type="SAM" id="MobiDB-lite"/>
    </source>
</evidence>
<feature type="compositionally biased region" description="Low complexity" evidence="1">
    <location>
        <begin position="291"/>
        <end position="304"/>
    </location>
</feature>
<accession>A0A0D2DPK7</accession>
<keyword evidence="2" id="KW-0732">Signal</keyword>
<feature type="chain" id="PRO_5002240575" evidence="2">
    <location>
        <begin position="18"/>
        <end position="552"/>
    </location>
</feature>
<protein>
    <submittedName>
        <fullName evidence="3">Uncharacterized protein</fullName>
    </submittedName>
</protein>
<gene>
    <name evidence="3" type="ORF">PV04_09125</name>
</gene>